<sequence>WCHPGRLLERSDSFADVRAKRRAGLLDYMIPSGQAQQEEVQPRARGTEDPSSGQQLRAWPGLCFLKCQSPASPQRESHPKTGGHPVTLCGKFKLPDHAKSEPASTGVNPAPRPTAPLTLEHMIQTYQVVVGNCPFSSEGEAVVVLEIKGQKSRGESRRCWRMGGVAE</sequence>
<dbReference type="Ensembl" id="ENSCCNT00000029840.1">
    <property type="protein sequence ID" value="ENSCCNP00000023355.1"/>
    <property type="gene ID" value="ENSCCNG00000022949.1"/>
</dbReference>
<organism evidence="2">
    <name type="scientific">Castor canadensis</name>
    <name type="common">American beaver</name>
    <dbReference type="NCBI Taxonomy" id="51338"/>
    <lineage>
        <taxon>Eukaryota</taxon>
        <taxon>Metazoa</taxon>
        <taxon>Chordata</taxon>
        <taxon>Craniata</taxon>
        <taxon>Vertebrata</taxon>
        <taxon>Euteleostomi</taxon>
        <taxon>Mammalia</taxon>
        <taxon>Eutheria</taxon>
        <taxon>Euarchontoglires</taxon>
        <taxon>Glires</taxon>
        <taxon>Rodentia</taxon>
        <taxon>Castorimorpha</taxon>
        <taxon>Castoridae</taxon>
        <taxon>Castor</taxon>
    </lineage>
</organism>
<accession>A0A8C0ZVU1</accession>
<proteinExistence type="predicted"/>
<protein>
    <submittedName>
        <fullName evidence="2">Uncharacterized protein</fullName>
    </submittedName>
</protein>
<feature type="region of interest" description="Disordered" evidence="1">
    <location>
        <begin position="28"/>
        <end position="53"/>
    </location>
</feature>
<evidence type="ECO:0000256" key="1">
    <source>
        <dbReference type="SAM" id="MobiDB-lite"/>
    </source>
</evidence>
<name>A0A8C0ZVU1_CASCN</name>
<evidence type="ECO:0000313" key="2">
    <source>
        <dbReference type="Ensembl" id="ENSCCNP00000023355.1"/>
    </source>
</evidence>
<reference evidence="2" key="1">
    <citation type="submission" date="2023-09" db="UniProtKB">
        <authorList>
            <consortium name="Ensembl"/>
        </authorList>
    </citation>
    <scope>IDENTIFICATION</scope>
</reference>
<dbReference type="AlphaFoldDB" id="A0A8C0ZVU1"/>